<comment type="caution">
    <text evidence="1">The sequence shown here is derived from an EMBL/GenBank/DDBJ whole genome shotgun (WGS) entry which is preliminary data.</text>
</comment>
<proteinExistence type="predicted"/>
<evidence type="ECO:0000313" key="1">
    <source>
        <dbReference type="EMBL" id="KAJ7727712.1"/>
    </source>
</evidence>
<dbReference type="Proteomes" id="UP001215598">
    <property type="component" value="Unassembled WGS sequence"/>
</dbReference>
<name>A0AAD7HT20_9AGAR</name>
<dbReference type="Pfam" id="PF20414">
    <property type="entry name" value="DUF6698"/>
    <property type="match status" value="1"/>
</dbReference>
<reference evidence="1" key="1">
    <citation type="submission" date="2023-03" db="EMBL/GenBank/DDBJ databases">
        <title>Massive genome expansion in bonnet fungi (Mycena s.s.) driven by repeated elements and novel gene families across ecological guilds.</title>
        <authorList>
            <consortium name="Lawrence Berkeley National Laboratory"/>
            <person name="Harder C.B."/>
            <person name="Miyauchi S."/>
            <person name="Viragh M."/>
            <person name="Kuo A."/>
            <person name="Thoen E."/>
            <person name="Andreopoulos B."/>
            <person name="Lu D."/>
            <person name="Skrede I."/>
            <person name="Drula E."/>
            <person name="Henrissat B."/>
            <person name="Morin E."/>
            <person name="Kohler A."/>
            <person name="Barry K."/>
            <person name="LaButti K."/>
            <person name="Morin E."/>
            <person name="Salamov A."/>
            <person name="Lipzen A."/>
            <person name="Mereny Z."/>
            <person name="Hegedus B."/>
            <person name="Baldrian P."/>
            <person name="Stursova M."/>
            <person name="Weitz H."/>
            <person name="Taylor A."/>
            <person name="Grigoriev I.V."/>
            <person name="Nagy L.G."/>
            <person name="Martin F."/>
            <person name="Kauserud H."/>
        </authorList>
    </citation>
    <scope>NUCLEOTIDE SEQUENCE</scope>
    <source>
        <strain evidence="1">CBHHK182m</strain>
    </source>
</reference>
<sequence length="444" mass="48277">MSDIDEDGDALHLQAIDHNASRNDLLEALKASQLSVVKLLAENRALRKTNDDLLATSSKKRRKGGEEDALGYKPQVVKWAKGFLLTRALFVNTTAFRKNVPAPDNRFATTQTYTDGITVDLYRHIPEKYHSLLDASAYSGLAKDFIREHSDGCSVFISAVRKALPIILKDYDLDADTIASLTSASGNRKDAKLLDHLLRFPNERKATLYAPVLFPGRTQNMNSVFTGPAVMQVHRMMYFGPGCLAKESKPAANSNGVKLGLVEVTEASISTSAIALRFVLSPDKEWAAKGAISNIEWEEEYRTYHKMLASNRNLPHVKKIFKTIHAFVFEGQQISSSGPAADASSDHEMEDTIADALRRFELGTDENEEDDMVGVGAAASVFEDGPADVATVAADVAPVAADVAPVAVDVAPIANIAEPNVLENVAPAPRCGNRRTGRVNAKKT</sequence>
<dbReference type="AlphaFoldDB" id="A0AAD7HT20"/>
<evidence type="ECO:0000313" key="2">
    <source>
        <dbReference type="Proteomes" id="UP001215598"/>
    </source>
</evidence>
<organism evidence="1 2">
    <name type="scientific">Mycena metata</name>
    <dbReference type="NCBI Taxonomy" id="1033252"/>
    <lineage>
        <taxon>Eukaryota</taxon>
        <taxon>Fungi</taxon>
        <taxon>Dikarya</taxon>
        <taxon>Basidiomycota</taxon>
        <taxon>Agaricomycotina</taxon>
        <taxon>Agaricomycetes</taxon>
        <taxon>Agaricomycetidae</taxon>
        <taxon>Agaricales</taxon>
        <taxon>Marasmiineae</taxon>
        <taxon>Mycenaceae</taxon>
        <taxon>Mycena</taxon>
    </lineage>
</organism>
<accession>A0AAD7HT20</accession>
<keyword evidence="2" id="KW-1185">Reference proteome</keyword>
<dbReference type="EMBL" id="JARKIB010000177">
    <property type="protein sequence ID" value="KAJ7727712.1"/>
    <property type="molecule type" value="Genomic_DNA"/>
</dbReference>
<dbReference type="InterPro" id="IPR046521">
    <property type="entry name" value="DUF6698"/>
</dbReference>
<gene>
    <name evidence="1" type="ORF">B0H16DRAFT_1894330</name>
</gene>
<protein>
    <submittedName>
        <fullName evidence="1">Uncharacterized protein</fullName>
    </submittedName>
</protein>